<dbReference type="RefSeq" id="WP_021019091.1">
    <property type="nucleotide sequence ID" value="NZ_AP024908.1"/>
</dbReference>
<proteinExistence type="predicted"/>
<dbReference type="EMBL" id="FSSB01000002">
    <property type="protein sequence ID" value="SIO92668.1"/>
    <property type="molecule type" value="Genomic_DNA"/>
</dbReference>
<accession>A0A1N6LZP1</accession>
<evidence type="ECO:0000313" key="2">
    <source>
        <dbReference type="Proteomes" id="UP000184774"/>
    </source>
</evidence>
<dbReference type="PANTHER" id="PTHR37816">
    <property type="entry name" value="YALI0E33011P"/>
    <property type="match status" value="1"/>
</dbReference>
<reference evidence="1 2" key="1">
    <citation type="submission" date="2016-12" db="EMBL/GenBank/DDBJ databases">
        <authorList>
            <person name="Song W.-J."/>
            <person name="Kurnit D.M."/>
        </authorList>
    </citation>
    <scope>NUCLEOTIDE SEQUENCE [LARGE SCALE GENOMIC DNA]</scope>
    <source>
        <strain evidence="1 2">CECT 9026</strain>
    </source>
</reference>
<dbReference type="AlphaFoldDB" id="A0A1N6LZP1"/>
<protein>
    <submittedName>
        <fullName evidence="1">Topology modulation protein</fullName>
    </submittedName>
</protein>
<dbReference type="SUPFAM" id="SSF52540">
    <property type="entry name" value="P-loop containing nucleoside triphosphate hydrolases"/>
    <property type="match status" value="1"/>
</dbReference>
<sequence length="171" mass="19087">MKKVAVFGKPGSGKSTVSKALALASGLPLHQLDSLVYKPNGEFVAREEFDAAYNEILRSDSWVIDGLGPINSFYERLAAADTLVYIDLPYSVSYWFVTKRLLKGLFIKPEGWPDGSSILKGSLNSYKTLKLCPRFWNDDFLSKLMAYSGSKDVYIIKTVSELNDFAFVHAK</sequence>
<gene>
    <name evidence="1" type="ORF">VSP9026_00286</name>
</gene>
<dbReference type="InterPro" id="IPR052922">
    <property type="entry name" value="Cytidylate_Kinase-2"/>
</dbReference>
<evidence type="ECO:0000313" key="1">
    <source>
        <dbReference type="EMBL" id="SIO92668.1"/>
    </source>
</evidence>
<organism evidence="1 2">
    <name type="scientific">Vibrio spartinae</name>
    <dbReference type="NCBI Taxonomy" id="1918945"/>
    <lineage>
        <taxon>Bacteria</taxon>
        <taxon>Pseudomonadati</taxon>
        <taxon>Pseudomonadota</taxon>
        <taxon>Gammaproteobacteria</taxon>
        <taxon>Vibrionales</taxon>
        <taxon>Vibrionaceae</taxon>
        <taxon>Vibrio</taxon>
    </lineage>
</organism>
<dbReference type="OrthoDB" id="5296079at2"/>
<name>A0A1N6LZP1_9VIBR</name>
<dbReference type="PANTHER" id="PTHR37816:SF2">
    <property type="entry name" value="DNA TOPOLOGY MODULATION PROTEIN FLAR-RELATED PROTEIN"/>
    <property type="match status" value="1"/>
</dbReference>
<dbReference type="Proteomes" id="UP000184774">
    <property type="component" value="Unassembled WGS sequence"/>
</dbReference>
<dbReference type="InterPro" id="IPR027417">
    <property type="entry name" value="P-loop_NTPase"/>
</dbReference>
<dbReference type="Gene3D" id="3.40.50.300">
    <property type="entry name" value="P-loop containing nucleotide triphosphate hydrolases"/>
    <property type="match status" value="1"/>
</dbReference>